<reference evidence="1" key="1">
    <citation type="submission" date="2014-09" db="EMBL/GenBank/DDBJ databases">
        <authorList>
            <person name="Magalhaes I.L.F."/>
            <person name="Oliveira U."/>
            <person name="Santos F.R."/>
            <person name="Vidigal T.H.D.A."/>
            <person name="Brescovit A.D."/>
            <person name="Santos A.J."/>
        </authorList>
    </citation>
    <scope>NUCLEOTIDE SEQUENCE</scope>
    <source>
        <tissue evidence="1">Shoot tissue taken approximately 20 cm above the soil surface</tissue>
    </source>
</reference>
<reference evidence="1" key="2">
    <citation type="journal article" date="2015" name="Data Brief">
        <title>Shoot transcriptome of the giant reed, Arundo donax.</title>
        <authorList>
            <person name="Barrero R.A."/>
            <person name="Guerrero F.D."/>
            <person name="Moolhuijzen P."/>
            <person name="Goolsby J.A."/>
            <person name="Tidwell J."/>
            <person name="Bellgard S.E."/>
            <person name="Bellgard M.I."/>
        </authorList>
    </citation>
    <scope>NUCLEOTIDE SEQUENCE</scope>
    <source>
        <tissue evidence="1">Shoot tissue taken approximately 20 cm above the soil surface</tissue>
    </source>
</reference>
<name>A0A0A9BI45_ARUDO</name>
<protein>
    <submittedName>
        <fullName evidence="1">Uncharacterized protein</fullName>
    </submittedName>
</protein>
<sequence>MKDCNRNCS</sequence>
<proteinExistence type="predicted"/>
<accession>A0A0A9BI45</accession>
<organism evidence="1">
    <name type="scientific">Arundo donax</name>
    <name type="common">Giant reed</name>
    <name type="synonym">Donax arundinaceus</name>
    <dbReference type="NCBI Taxonomy" id="35708"/>
    <lineage>
        <taxon>Eukaryota</taxon>
        <taxon>Viridiplantae</taxon>
        <taxon>Streptophyta</taxon>
        <taxon>Embryophyta</taxon>
        <taxon>Tracheophyta</taxon>
        <taxon>Spermatophyta</taxon>
        <taxon>Magnoliopsida</taxon>
        <taxon>Liliopsida</taxon>
        <taxon>Poales</taxon>
        <taxon>Poaceae</taxon>
        <taxon>PACMAD clade</taxon>
        <taxon>Arundinoideae</taxon>
        <taxon>Arundineae</taxon>
        <taxon>Arundo</taxon>
    </lineage>
</organism>
<dbReference type="EMBL" id="GBRH01234301">
    <property type="protein sequence ID" value="JAD63594.1"/>
    <property type="molecule type" value="Transcribed_RNA"/>
</dbReference>
<evidence type="ECO:0000313" key="1">
    <source>
        <dbReference type="EMBL" id="JAD63594.1"/>
    </source>
</evidence>